<keyword evidence="2" id="KW-1185">Reference proteome</keyword>
<reference evidence="2" key="1">
    <citation type="submission" date="2023-07" db="EMBL/GenBank/DDBJ databases">
        <title>Conexibacter stalactiti sp. nov., isolated from stalactites in a lava cave and emended description of the genus Conexibacter.</title>
        <authorList>
            <person name="Lee S.D."/>
        </authorList>
    </citation>
    <scope>NUCLEOTIDE SEQUENCE [LARGE SCALE GENOMIC DNA]</scope>
    <source>
        <strain evidence="2">KCTC 39840</strain>
    </source>
</reference>
<dbReference type="InterPro" id="IPR023393">
    <property type="entry name" value="START-like_dom_sf"/>
</dbReference>
<dbReference type="Gene3D" id="3.30.530.20">
    <property type="match status" value="1"/>
</dbReference>
<dbReference type="Proteomes" id="UP001284601">
    <property type="component" value="Unassembled WGS sequence"/>
</dbReference>
<dbReference type="InterPro" id="IPR019587">
    <property type="entry name" value="Polyketide_cyclase/dehydratase"/>
</dbReference>
<evidence type="ECO:0000313" key="2">
    <source>
        <dbReference type="Proteomes" id="UP001284601"/>
    </source>
</evidence>
<dbReference type="Pfam" id="PF10604">
    <property type="entry name" value="Polyketide_cyc2"/>
    <property type="match status" value="1"/>
</dbReference>
<dbReference type="SUPFAM" id="SSF55961">
    <property type="entry name" value="Bet v1-like"/>
    <property type="match status" value="1"/>
</dbReference>
<organism evidence="1 2">
    <name type="scientific">Conexibacter stalactiti</name>
    <dbReference type="NCBI Taxonomy" id="1940611"/>
    <lineage>
        <taxon>Bacteria</taxon>
        <taxon>Bacillati</taxon>
        <taxon>Actinomycetota</taxon>
        <taxon>Thermoleophilia</taxon>
        <taxon>Solirubrobacterales</taxon>
        <taxon>Conexibacteraceae</taxon>
        <taxon>Conexibacter</taxon>
    </lineage>
</organism>
<proteinExistence type="predicted"/>
<name>A0ABU4HLP1_9ACTN</name>
<comment type="caution">
    <text evidence="1">The sequence shown here is derived from an EMBL/GenBank/DDBJ whole genome shotgun (WGS) entry which is preliminary data.</text>
</comment>
<sequence length="160" mass="18524">MEPVTATVFIARPREEIIAYLSDVANHPEFKDHFLVDWHLTREDSEGVGAGARFRVKMPFNRFGWGDYTLVEISEFRVVERGRSGKFNRNRTMGTWVLADAPGDTTRVEYTYEAESNMPSDRLRESRGWWKRKTAKSLRRLASILEENRDRGGRVTVAGR</sequence>
<dbReference type="EMBL" id="JAWSTH010000013">
    <property type="protein sequence ID" value="MDW5594204.1"/>
    <property type="molecule type" value="Genomic_DNA"/>
</dbReference>
<gene>
    <name evidence="1" type="ORF">R7226_07650</name>
</gene>
<evidence type="ECO:0000313" key="1">
    <source>
        <dbReference type="EMBL" id="MDW5594204.1"/>
    </source>
</evidence>
<protein>
    <submittedName>
        <fullName evidence="1">SRPBCC family protein</fullName>
    </submittedName>
</protein>
<dbReference type="CDD" id="cd07812">
    <property type="entry name" value="SRPBCC"/>
    <property type="match status" value="1"/>
</dbReference>
<reference evidence="1 2" key="2">
    <citation type="submission" date="2023-10" db="EMBL/GenBank/DDBJ databases">
        <authorList>
            <person name="Han X.F."/>
        </authorList>
    </citation>
    <scope>NUCLEOTIDE SEQUENCE [LARGE SCALE GENOMIC DNA]</scope>
    <source>
        <strain evidence="1 2">KCTC 39840</strain>
    </source>
</reference>
<dbReference type="RefSeq" id="WP_318596464.1">
    <property type="nucleotide sequence ID" value="NZ_JAWSTH010000013.1"/>
</dbReference>
<accession>A0ABU4HLP1</accession>